<keyword evidence="2" id="KW-1185">Reference proteome</keyword>
<reference evidence="1 2" key="1">
    <citation type="journal article" date="2019" name="Sci. Rep.">
        <title>Orb-weaving spider Araneus ventricosus genome elucidates the spidroin gene catalogue.</title>
        <authorList>
            <person name="Kono N."/>
            <person name="Nakamura H."/>
            <person name="Ohtoshi R."/>
            <person name="Moran D.A.P."/>
            <person name="Shinohara A."/>
            <person name="Yoshida Y."/>
            <person name="Fujiwara M."/>
            <person name="Mori M."/>
            <person name="Tomita M."/>
            <person name="Arakawa K."/>
        </authorList>
    </citation>
    <scope>NUCLEOTIDE SEQUENCE [LARGE SCALE GENOMIC DNA]</scope>
</reference>
<evidence type="ECO:0000313" key="1">
    <source>
        <dbReference type="EMBL" id="GBM69489.1"/>
    </source>
</evidence>
<evidence type="ECO:0000313" key="2">
    <source>
        <dbReference type="Proteomes" id="UP000499080"/>
    </source>
</evidence>
<dbReference type="AlphaFoldDB" id="A0A4Y2HWW4"/>
<dbReference type="EMBL" id="BGPR01002198">
    <property type="protein sequence ID" value="GBM69489.1"/>
    <property type="molecule type" value="Genomic_DNA"/>
</dbReference>
<accession>A0A4Y2HWW4</accession>
<gene>
    <name evidence="1" type="ORF">AVEN_227657_1</name>
</gene>
<sequence length="144" mass="17190">MCAAQAHLPIEDIFDGWLCIMEGSAENEKLQRFFDYFVNQWMENSVITIDMWNCHKVLHRTNNTVEGCYNKLNRLMNKPHPKLKSLVKKLKEGAEYNSFLKKRHVLKLEKKPRLKKYINLDKRINKILDYYCKAPSRDSETIRK</sequence>
<name>A0A4Y2HWW4_ARAVE</name>
<dbReference type="OrthoDB" id="10029846at2759"/>
<organism evidence="1 2">
    <name type="scientific">Araneus ventricosus</name>
    <name type="common">Orbweaver spider</name>
    <name type="synonym">Epeira ventricosa</name>
    <dbReference type="NCBI Taxonomy" id="182803"/>
    <lineage>
        <taxon>Eukaryota</taxon>
        <taxon>Metazoa</taxon>
        <taxon>Ecdysozoa</taxon>
        <taxon>Arthropoda</taxon>
        <taxon>Chelicerata</taxon>
        <taxon>Arachnida</taxon>
        <taxon>Araneae</taxon>
        <taxon>Araneomorphae</taxon>
        <taxon>Entelegynae</taxon>
        <taxon>Araneoidea</taxon>
        <taxon>Araneidae</taxon>
        <taxon>Araneus</taxon>
    </lineage>
</organism>
<proteinExistence type="predicted"/>
<protein>
    <submittedName>
        <fullName evidence="1">Uncharacterized protein</fullName>
    </submittedName>
</protein>
<comment type="caution">
    <text evidence="1">The sequence shown here is derived from an EMBL/GenBank/DDBJ whole genome shotgun (WGS) entry which is preliminary data.</text>
</comment>
<dbReference type="Proteomes" id="UP000499080">
    <property type="component" value="Unassembled WGS sequence"/>
</dbReference>